<dbReference type="PANTHER" id="PTHR13887">
    <property type="entry name" value="GLUTATHIONE S-TRANSFERASE KAPPA"/>
    <property type="match status" value="1"/>
</dbReference>
<dbReference type="Pfam" id="PF13462">
    <property type="entry name" value="Thioredoxin_4"/>
    <property type="match status" value="1"/>
</dbReference>
<dbReference type="Gene3D" id="3.40.30.10">
    <property type="entry name" value="Glutaredoxin"/>
    <property type="match status" value="1"/>
</dbReference>
<dbReference type="InterPro" id="IPR013766">
    <property type="entry name" value="Thioredoxin_domain"/>
</dbReference>
<reference evidence="4" key="1">
    <citation type="journal article" date="2019" name="Int. J. Syst. Evol. Microbiol.">
        <title>The Global Catalogue of Microorganisms (GCM) 10K type strain sequencing project: providing services to taxonomists for standard genome sequencing and annotation.</title>
        <authorList>
            <consortium name="The Broad Institute Genomics Platform"/>
            <consortium name="The Broad Institute Genome Sequencing Center for Infectious Disease"/>
            <person name="Wu L."/>
            <person name="Ma J."/>
        </authorList>
    </citation>
    <scope>NUCLEOTIDE SEQUENCE [LARGE SCALE GENOMIC DNA]</scope>
    <source>
        <strain evidence="4">CCM 7043</strain>
    </source>
</reference>
<dbReference type="CDD" id="cd02972">
    <property type="entry name" value="DsbA_family"/>
    <property type="match status" value="1"/>
</dbReference>
<evidence type="ECO:0000259" key="2">
    <source>
        <dbReference type="PROSITE" id="PS51352"/>
    </source>
</evidence>
<dbReference type="SUPFAM" id="SSF52833">
    <property type="entry name" value="Thioredoxin-like"/>
    <property type="match status" value="1"/>
</dbReference>
<feature type="domain" description="Thioredoxin" evidence="2">
    <location>
        <begin position="1"/>
        <end position="191"/>
    </location>
</feature>
<evidence type="ECO:0000313" key="3">
    <source>
        <dbReference type="EMBL" id="MFD1520845.1"/>
    </source>
</evidence>
<gene>
    <name evidence="3" type="ORF">ACFSJD_25340</name>
</gene>
<dbReference type="PANTHER" id="PTHR13887:SF55">
    <property type="entry name" value="SLR0313 PROTEIN"/>
    <property type="match status" value="1"/>
</dbReference>
<dbReference type="InterPro" id="IPR036249">
    <property type="entry name" value="Thioredoxin-like_sf"/>
</dbReference>
<accession>A0ABW4F2B9</accession>
<protein>
    <submittedName>
        <fullName evidence="3">DsbA family protein</fullName>
    </submittedName>
</protein>
<dbReference type="RefSeq" id="WP_379659216.1">
    <property type="nucleotide sequence ID" value="NZ_JBHUCO010000030.1"/>
</dbReference>
<name>A0ABW4F2B9_9PSEU</name>
<dbReference type="PROSITE" id="PS51352">
    <property type="entry name" value="THIOREDOXIN_2"/>
    <property type="match status" value="1"/>
</dbReference>
<comment type="similarity">
    <text evidence="1">Belongs to the thioredoxin family. DsbA subfamily.</text>
</comment>
<proteinExistence type="inferred from homology"/>
<keyword evidence="4" id="KW-1185">Reference proteome</keyword>
<dbReference type="EMBL" id="JBHUCO010000030">
    <property type="protein sequence ID" value="MFD1520845.1"/>
    <property type="molecule type" value="Genomic_DNA"/>
</dbReference>
<evidence type="ECO:0000313" key="4">
    <source>
        <dbReference type="Proteomes" id="UP001597114"/>
    </source>
</evidence>
<dbReference type="InterPro" id="IPR012336">
    <property type="entry name" value="Thioredoxin-like_fold"/>
</dbReference>
<sequence>MPRGDTAIRVSGARRTSLEVTITLDPRIGNYDHLQGVLGAELSLLEYGDFECPYCRKAAPVIEEVRERLGTRLVFAFRHFPLAELHPYALSAAVASEAAALKGQFWPMHDKLFSGDEPALRQEDLRRYAEELGIPPEKVVWPATQFVEDRVEADFNSGVRSGVRGTPTLFVNGRQYHGAVSVGDLIAALLE</sequence>
<organism evidence="3 4">
    <name type="scientific">Pseudonocardia yunnanensis</name>
    <dbReference type="NCBI Taxonomy" id="58107"/>
    <lineage>
        <taxon>Bacteria</taxon>
        <taxon>Bacillati</taxon>
        <taxon>Actinomycetota</taxon>
        <taxon>Actinomycetes</taxon>
        <taxon>Pseudonocardiales</taxon>
        <taxon>Pseudonocardiaceae</taxon>
        <taxon>Pseudonocardia</taxon>
    </lineage>
</organism>
<comment type="caution">
    <text evidence="3">The sequence shown here is derived from an EMBL/GenBank/DDBJ whole genome shotgun (WGS) entry which is preliminary data.</text>
</comment>
<dbReference type="Proteomes" id="UP001597114">
    <property type="component" value="Unassembled WGS sequence"/>
</dbReference>
<evidence type="ECO:0000256" key="1">
    <source>
        <dbReference type="ARBA" id="ARBA00005791"/>
    </source>
</evidence>